<protein>
    <submittedName>
        <fullName evidence="5">Bifunctional diguanylate cyclase/phosphodiesterase</fullName>
    </submittedName>
</protein>
<feature type="transmembrane region" description="Helical" evidence="1">
    <location>
        <begin position="108"/>
        <end position="129"/>
    </location>
</feature>
<dbReference type="PANTHER" id="PTHR44757:SF2">
    <property type="entry name" value="BIOFILM ARCHITECTURE MAINTENANCE PROTEIN MBAA"/>
    <property type="match status" value="1"/>
</dbReference>
<dbReference type="SMART" id="SM00052">
    <property type="entry name" value="EAL"/>
    <property type="match status" value="1"/>
</dbReference>
<dbReference type="Pfam" id="PF03707">
    <property type="entry name" value="MHYT"/>
    <property type="match status" value="3"/>
</dbReference>
<dbReference type="Pfam" id="PF00563">
    <property type="entry name" value="EAL"/>
    <property type="match status" value="1"/>
</dbReference>
<dbReference type="SUPFAM" id="SSF141868">
    <property type="entry name" value="EAL domain-like"/>
    <property type="match status" value="1"/>
</dbReference>
<feature type="transmembrane region" description="Helical" evidence="1">
    <location>
        <begin position="172"/>
        <end position="196"/>
    </location>
</feature>
<keyword evidence="6" id="KW-1185">Reference proteome</keyword>
<dbReference type="EMBL" id="JBIWXY010000002">
    <property type="protein sequence ID" value="MFJ5446938.1"/>
    <property type="molecule type" value="Genomic_DNA"/>
</dbReference>
<dbReference type="SMART" id="SM00267">
    <property type="entry name" value="GGDEF"/>
    <property type="match status" value="1"/>
</dbReference>
<dbReference type="PROSITE" id="PS50887">
    <property type="entry name" value="GGDEF"/>
    <property type="match status" value="1"/>
</dbReference>
<proteinExistence type="predicted"/>
<feature type="domain" description="GGDEF" evidence="3">
    <location>
        <begin position="296"/>
        <end position="428"/>
    </location>
</feature>
<organism evidence="5 6">
    <name type="scientific">Methylobacillus methanolivorans</name>
    <dbReference type="NCBI Taxonomy" id="1848927"/>
    <lineage>
        <taxon>Bacteria</taxon>
        <taxon>Pseudomonadati</taxon>
        <taxon>Pseudomonadota</taxon>
        <taxon>Betaproteobacteria</taxon>
        <taxon>Nitrosomonadales</taxon>
        <taxon>Methylophilaceae</taxon>
        <taxon>Methylobacillus</taxon>
    </lineage>
</organism>
<dbReference type="InterPro" id="IPR035919">
    <property type="entry name" value="EAL_sf"/>
</dbReference>
<keyword evidence="1" id="KW-0472">Membrane</keyword>
<feature type="transmembrane region" description="Helical" evidence="1">
    <location>
        <begin position="6"/>
        <end position="27"/>
    </location>
</feature>
<comment type="caution">
    <text evidence="5">The sequence shown here is derived from an EMBL/GenBank/DDBJ whole genome shotgun (WGS) entry which is preliminary data.</text>
</comment>
<accession>A0ABW8GNK2</accession>
<evidence type="ECO:0000313" key="5">
    <source>
        <dbReference type="EMBL" id="MFJ5446938.1"/>
    </source>
</evidence>
<dbReference type="CDD" id="cd01949">
    <property type="entry name" value="GGDEF"/>
    <property type="match status" value="1"/>
</dbReference>
<dbReference type="SUPFAM" id="SSF55073">
    <property type="entry name" value="Nucleotide cyclase"/>
    <property type="match status" value="1"/>
</dbReference>
<feature type="domain" description="MHYT" evidence="4">
    <location>
        <begin position="6"/>
        <end position="200"/>
    </location>
</feature>
<feature type="transmembrane region" description="Helical" evidence="1">
    <location>
        <begin position="216"/>
        <end position="237"/>
    </location>
</feature>
<evidence type="ECO:0000259" key="2">
    <source>
        <dbReference type="PROSITE" id="PS50883"/>
    </source>
</evidence>
<dbReference type="Gene3D" id="3.20.20.450">
    <property type="entry name" value="EAL domain"/>
    <property type="match status" value="1"/>
</dbReference>
<dbReference type="CDD" id="cd01948">
    <property type="entry name" value="EAL"/>
    <property type="match status" value="1"/>
</dbReference>
<dbReference type="InterPro" id="IPR029787">
    <property type="entry name" value="Nucleotide_cyclase"/>
</dbReference>
<dbReference type="Pfam" id="PF00990">
    <property type="entry name" value="GGDEF"/>
    <property type="match status" value="1"/>
</dbReference>
<dbReference type="InterPro" id="IPR001633">
    <property type="entry name" value="EAL_dom"/>
</dbReference>
<dbReference type="InterPro" id="IPR052155">
    <property type="entry name" value="Biofilm_reg_signaling"/>
</dbReference>
<dbReference type="PROSITE" id="PS50924">
    <property type="entry name" value="MHYT"/>
    <property type="match status" value="1"/>
</dbReference>
<dbReference type="Gene3D" id="3.30.70.270">
    <property type="match status" value="1"/>
</dbReference>
<dbReference type="NCBIfam" id="TIGR00254">
    <property type="entry name" value="GGDEF"/>
    <property type="match status" value="1"/>
</dbReference>
<dbReference type="InterPro" id="IPR043128">
    <property type="entry name" value="Rev_trsase/Diguanyl_cyclase"/>
</dbReference>
<gene>
    <name evidence="5" type="ORF">ACIKP9_11915</name>
</gene>
<keyword evidence="1" id="KW-1133">Transmembrane helix</keyword>
<dbReference type="InterPro" id="IPR005330">
    <property type="entry name" value="MHYT_dom"/>
</dbReference>
<dbReference type="PROSITE" id="PS50883">
    <property type="entry name" value="EAL"/>
    <property type="match status" value="1"/>
</dbReference>
<evidence type="ECO:0000259" key="3">
    <source>
        <dbReference type="PROSITE" id="PS50887"/>
    </source>
</evidence>
<dbReference type="RefSeq" id="WP_400883140.1">
    <property type="nucleotide sequence ID" value="NZ_JBIWXY010000002.1"/>
</dbReference>
<dbReference type="PANTHER" id="PTHR44757">
    <property type="entry name" value="DIGUANYLATE CYCLASE DGCP"/>
    <property type="match status" value="1"/>
</dbReference>
<evidence type="ECO:0000256" key="1">
    <source>
        <dbReference type="PROSITE-ProRule" id="PRU00244"/>
    </source>
</evidence>
<name>A0ABW8GNK2_9PROT</name>
<feature type="transmembrane region" description="Helical" evidence="1">
    <location>
        <begin position="43"/>
        <end position="66"/>
    </location>
</feature>
<reference evidence="5 6" key="1">
    <citation type="submission" date="2024-11" db="EMBL/GenBank/DDBJ databases">
        <authorList>
            <person name="Kaparullina E.N."/>
            <person name="Delegan Y.A."/>
            <person name="Doronina N.V."/>
        </authorList>
    </citation>
    <scope>NUCLEOTIDE SEQUENCE [LARGE SCALE GENOMIC DNA]</scope>
    <source>
        <strain evidence="5 6">7sh_L</strain>
    </source>
</reference>
<evidence type="ECO:0000313" key="6">
    <source>
        <dbReference type="Proteomes" id="UP001617669"/>
    </source>
</evidence>
<sequence length="695" mass="76753">MLSEGYHQSLVLVSLIVAMFASYAALAMSERVNPAKGERLSRWWLWGSAATLGAGIWSMHFIGMLAFHLDIPLGYDPAITLLSLLVAILASGVALFQAVRPTLPLTRLAGSAVLMGLGVASMHYLGMWSMFMDPTPVYDPWLVSLSILIAIAASGAAMWITFKLRHKLHRGWLARLGAALVMGAAIGGMHYTAMAAASFPLGSVCGAANGTNLDDLSIMVIAGVGSILFVAFIVTLLDAKLEVRISRFIHLARSLEQANKELLHRSLHDNLTNLPNRMMLESKVSEALSRAKRDQEQFALLFVDIDGFKTINDSLGHHVGDSLLVEVATRLHGILRGHDTVARMGGDEFVVLLERVTVEEACIVANKIVSVIRQPFHTEERALHVSTSIGIAMYPNHGANYRELAINADAAMYYTKRAGRNGYHVFEMSMHLDTRERLDMMLDLGAALERQQFVLMYQPKFDLHNNVVGFEALLRWQHPTLGLVLPDHFVSLAEKSGLIIPIGEWVLNAACRQMKEWYSSGCEKWHVAINLSALQFSHERLLDVVRQVLARWELPPHCLTLEITETVAMHNAKKTLEILNQLSQLGVNISIDDFGTGYSSLLYLKRLPANELKIDKAFISNLGTGTLMNDQAIVSAIINLGHTLNFKVIAEGVENDEQKSFLQELGCDGLQGFGLAEPMWVDEVKDYYSTECKAG</sequence>
<keyword evidence="1" id="KW-0812">Transmembrane</keyword>
<evidence type="ECO:0000259" key="4">
    <source>
        <dbReference type="PROSITE" id="PS50924"/>
    </source>
</evidence>
<dbReference type="Proteomes" id="UP001617669">
    <property type="component" value="Unassembled WGS sequence"/>
</dbReference>
<dbReference type="InterPro" id="IPR000160">
    <property type="entry name" value="GGDEF_dom"/>
</dbReference>
<feature type="domain" description="EAL" evidence="2">
    <location>
        <begin position="437"/>
        <end position="692"/>
    </location>
</feature>
<feature type="transmembrane region" description="Helical" evidence="1">
    <location>
        <begin position="141"/>
        <end position="160"/>
    </location>
</feature>
<feature type="transmembrane region" description="Helical" evidence="1">
    <location>
        <begin position="78"/>
        <end position="96"/>
    </location>
</feature>